<protein>
    <recommendedName>
        <fullName evidence="4">VPS9 domain-containing protein</fullName>
    </recommendedName>
</protein>
<dbReference type="AlphaFoldDB" id="A0A2T7NKJ9"/>
<evidence type="ECO:0000256" key="1">
    <source>
        <dbReference type="SAM" id="MobiDB-lite"/>
    </source>
</evidence>
<feature type="region of interest" description="Disordered" evidence="1">
    <location>
        <begin position="671"/>
        <end position="722"/>
    </location>
</feature>
<feature type="compositionally biased region" description="Basic and acidic residues" evidence="1">
    <location>
        <begin position="108"/>
        <end position="126"/>
    </location>
</feature>
<organism evidence="2 3">
    <name type="scientific">Pomacea canaliculata</name>
    <name type="common">Golden apple snail</name>
    <dbReference type="NCBI Taxonomy" id="400727"/>
    <lineage>
        <taxon>Eukaryota</taxon>
        <taxon>Metazoa</taxon>
        <taxon>Spiralia</taxon>
        <taxon>Lophotrochozoa</taxon>
        <taxon>Mollusca</taxon>
        <taxon>Gastropoda</taxon>
        <taxon>Caenogastropoda</taxon>
        <taxon>Architaenioglossa</taxon>
        <taxon>Ampullarioidea</taxon>
        <taxon>Ampullariidae</taxon>
        <taxon>Pomacea</taxon>
    </lineage>
</organism>
<proteinExistence type="predicted"/>
<feature type="region of interest" description="Disordered" evidence="1">
    <location>
        <begin position="108"/>
        <end position="146"/>
    </location>
</feature>
<reference evidence="2 3" key="1">
    <citation type="submission" date="2018-04" db="EMBL/GenBank/DDBJ databases">
        <title>The genome of golden apple snail Pomacea canaliculata provides insight into stress tolerance and invasive adaptation.</title>
        <authorList>
            <person name="Liu C."/>
            <person name="Liu B."/>
            <person name="Ren Y."/>
            <person name="Zhang Y."/>
            <person name="Wang H."/>
            <person name="Li S."/>
            <person name="Jiang F."/>
            <person name="Yin L."/>
            <person name="Zhang G."/>
            <person name="Qian W."/>
            <person name="Fan W."/>
        </authorList>
    </citation>
    <scope>NUCLEOTIDE SEQUENCE [LARGE SCALE GENOMIC DNA]</scope>
    <source>
        <strain evidence="2">SZHN2017</strain>
        <tissue evidence="2">Muscle</tissue>
    </source>
</reference>
<sequence>MYLFLKFEQLIKIVSNIGVDDDCVPIVNGKAITRSPTLPTTPRPGAESPLRQQHPVPIEAIPWFKSQVVEAVYIDCGSRDACWVPKTVMDQLVTAIPDPPSVVEMLKKKKEEKESTRKKEKEKDSPKVSFTPPTARPLFRQGGGESDFDPTADEMFERAERILVQSSSQKFSEEEVMLECAQLLHCCVFPAIIFQKADIPLLQGCTRRCTIKIRSLEKEIIEKENAITVQEVALTKHKDRIIATGEFSSESYVRACRQDFVDAFYVHVMKDVPDKNMNLEIVQRKINNMRKSEPDSSELERIVKERDLIHERLALLMTIRETIRNVLYRPHVPRKKKLKKKVSEENLNLYQVFVETDCSLRSSRDELKRLYYRKLHFAAMREAIDSTIKMVESGSFHGSCDFSEFSVIIQEQGNERSSHTWTSLQGKVDDIMETKESSIYTIHMERCQLIKDLIQSIISDQMVPVRRSAPVILNDSHNMEPIICPGFETDQLMSTFPCTVKADSHLSVRIQRATSDQLIMSVKNQVVSHIWDIAKRVVIEVGLNPNSARHANRAWLCYIPYFCHEALETFEALYSHVHGANVRALHHNVANLALADIVDDKFFEDFFMSGLVREDAESKGEAWEMITVPRVKSSNSLTAVSLDLQRCSVTELYAMADRDCAKLCQEMLDLDPQSRPSESPVHDSGEDNPEGSSCQHNSSSDTENNRQQQLSRTSSISDSGGSIHSDDLFSDFSDSPEVCQRTESASLRSSQTVQSVLGMFESVVQPFNNLVQQAVECPDLLGKLRIICQSTTFLNQKVEQHCTGHGMDSLLPMSIFATVSLREELFVRFYIQLLMLIDLKPDFFLHSIYDFSLTSAYTPYLFLFDRKVTNSVVHSSV</sequence>
<evidence type="ECO:0000313" key="2">
    <source>
        <dbReference type="EMBL" id="PVD21692.1"/>
    </source>
</evidence>
<name>A0A2T7NKJ9_POMCA</name>
<gene>
    <name evidence="2" type="ORF">C0Q70_17492</name>
</gene>
<evidence type="ECO:0000313" key="3">
    <source>
        <dbReference type="Proteomes" id="UP000245119"/>
    </source>
</evidence>
<keyword evidence="3" id="KW-1185">Reference proteome</keyword>
<comment type="caution">
    <text evidence="2">The sequence shown here is derived from an EMBL/GenBank/DDBJ whole genome shotgun (WGS) entry which is preliminary data.</text>
</comment>
<dbReference type="Proteomes" id="UP000245119">
    <property type="component" value="Linkage Group LG11"/>
</dbReference>
<evidence type="ECO:0008006" key="4">
    <source>
        <dbReference type="Google" id="ProtNLM"/>
    </source>
</evidence>
<feature type="compositionally biased region" description="Polar residues" evidence="1">
    <location>
        <begin position="690"/>
        <end position="713"/>
    </location>
</feature>
<dbReference type="EMBL" id="PZQS01000011">
    <property type="protein sequence ID" value="PVD21692.1"/>
    <property type="molecule type" value="Genomic_DNA"/>
</dbReference>
<dbReference type="OrthoDB" id="10028873at2759"/>
<accession>A0A2T7NKJ9</accession>
<dbReference type="OMA" id="SALWFKT"/>